<dbReference type="RefSeq" id="WP_307107537.1">
    <property type="nucleotide sequence ID" value="NZ_JAUTAS010000001.1"/>
</dbReference>
<accession>A0AAP5AM55</accession>
<organism evidence="1 2">
    <name type="scientific">Stenotrophomonas rhizophila</name>
    <dbReference type="NCBI Taxonomy" id="216778"/>
    <lineage>
        <taxon>Bacteria</taxon>
        <taxon>Pseudomonadati</taxon>
        <taxon>Pseudomonadota</taxon>
        <taxon>Gammaproteobacteria</taxon>
        <taxon>Lysobacterales</taxon>
        <taxon>Lysobacteraceae</taxon>
        <taxon>Stenotrophomonas</taxon>
    </lineage>
</organism>
<evidence type="ECO:0000313" key="2">
    <source>
        <dbReference type="Proteomes" id="UP001226084"/>
    </source>
</evidence>
<evidence type="ECO:0000313" key="1">
    <source>
        <dbReference type="EMBL" id="MDQ1110023.1"/>
    </source>
</evidence>
<evidence type="ECO:0008006" key="3">
    <source>
        <dbReference type="Google" id="ProtNLM"/>
    </source>
</evidence>
<comment type="caution">
    <text evidence="1">The sequence shown here is derived from an EMBL/GenBank/DDBJ whole genome shotgun (WGS) entry which is preliminary data.</text>
</comment>
<gene>
    <name evidence="1" type="ORF">QE424_003182</name>
</gene>
<name>A0AAP5AM55_9GAMM</name>
<dbReference type="Proteomes" id="UP001226084">
    <property type="component" value="Unassembled WGS sequence"/>
</dbReference>
<protein>
    <recommendedName>
        <fullName evidence="3">Nucleotidyltransferase AbiEii toxin of type IV toxin-antitoxin system</fullName>
    </recommendedName>
</protein>
<dbReference type="AlphaFoldDB" id="A0AAP5AM55"/>
<dbReference type="EMBL" id="JAUTAS010000001">
    <property type="protein sequence ID" value="MDQ1110023.1"/>
    <property type="molecule type" value="Genomic_DNA"/>
</dbReference>
<reference evidence="1" key="1">
    <citation type="submission" date="2023-07" db="EMBL/GenBank/DDBJ databases">
        <title>Functional and genomic diversity of the sorghum phyllosphere microbiome.</title>
        <authorList>
            <person name="Shade A."/>
        </authorList>
    </citation>
    <scope>NUCLEOTIDE SEQUENCE</scope>
    <source>
        <strain evidence="1">SORGH_AS_0457</strain>
    </source>
</reference>
<sequence>MGEIKGLALFRDRFAAHSDKYILIGGCAMHAVLSGTDLKPRATKDLDIVLVVEAIDPSFVTLFWAFVEEGGYRLSQVSRGDRRNFYRFQKPTNAAFPAMLELFSREPTLSVPLGTGTHLTPIPVGEDVASLSAILLDPDYYAFILGERKDLMGLPYIGEGCLIALKAVAWLDLRERKASGDAIDGKDIRKHLMDVFALSQVLLPSTRFDVSPRIAADIERFAAEARMEHHDLSRFGKDISADEIILGIQAAFCAASPEVRAVSPD</sequence>
<proteinExistence type="predicted"/>